<evidence type="ECO:0000313" key="1">
    <source>
        <dbReference type="EMBL" id="KAH6929978.1"/>
    </source>
</evidence>
<evidence type="ECO:0000313" key="2">
    <source>
        <dbReference type="Proteomes" id="UP000821845"/>
    </source>
</evidence>
<gene>
    <name evidence="1" type="ORF">HPB50_007815</name>
</gene>
<dbReference type="Proteomes" id="UP000821845">
    <property type="component" value="Chromosome 5"/>
</dbReference>
<dbReference type="EMBL" id="CM023485">
    <property type="protein sequence ID" value="KAH6929978.1"/>
    <property type="molecule type" value="Genomic_DNA"/>
</dbReference>
<comment type="caution">
    <text evidence="1">The sequence shown here is derived from an EMBL/GenBank/DDBJ whole genome shotgun (WGS) entry which is preliminary data.</text>
</comment>
<protein>
    <submittedName>
        <fullName evidence="1">Uncharacterized protein</fullName>
    </submittedName>
</protein>
<keyword evidence="2" id="KW-1185">Reference proteome</keyword>
<proteinExistence type="predicted"/>
<reference evidence="1" key="1">
    <citation type="submission" date="2020-05" db="EMBL/GenBank/DDBJ databases">
        <title>Large-scale comparative analyses of tick genomes elucidate their genetic diversity and vector capacities.</title>
        <authorList>
            <person name="Jia N."/>
            <person name="Wang J."/>
            <person name="Shi W."/>
            <person name="Du L."/>
            <person name="Sun Y."/>
            <person name="Zhan W."/>
            <person name="Jiang J."/>
            <person name="Wang Q."/>
            <person name="Zhang B."/>
            <person name="Ji P."/>
            <person name="Sakyi L.B."/>
            <person name="Cui X."/>
            <person name="Yuan T."/>
            <person name="Jiang B."/>
            <person name="Yang W."/>
            <person name="Lam T.T.-Y."/>
            <person name="Chang Q."/>
            <person name="Ding S."/>
            <person name="Wang X."/>
            <person name="Zhu J."/>
            <person name="Ruan X."/>
            <person name="Zhao L."/>
            <person name="Wei J."/>
            <person name="Que T."/>
            <person name="Du C."/>
            <person name="Cheng J."/>
            <person name="Dai P."/>
            <person name="Han X."/>
            <person name="Huang E."/>
            <person name="Gao Y."/>
            <person name="Liu J."/>
            <person name="Shao H."/>
            <person name="Ye R."/>
            <person name="Li L."/>
            <person name="Wei W."/>
            <person name="Wang X."/>
            <person name="Wang C."/>
            <person name="Yang T."/>
            <person name="Huo Q."/>
            <person name="Li W."/>
            <person name="Guo W."/>
            <person name="Chen H."/>
            <person name="Zhou L."/>
            <person name="Ni X."/>
            <person name="Tian J."/>
            <person name="Zhou Y."/>
            <person name="Sheng Y."/>
            <person name="Liu T."/>
            <person name="Pan Y."/>
            <person name="Xia L."/>
            <person name="Li J."/>
            <person name="Zhao F."/>
            <person name="Cao W."/>
        </authorList>
    </citation>
    <scope>NUCLEOTIDE SEQUENCE</scope>
    <source>
        <strain evidence="1">Hyas-2018</strain>
    </source>
</reference>
<organism evidence="1 2">
    <name type="scientific">Hyalomma asiaticum</name>
    <name type="common">Tick</name>
    <dbReference type="NCBI Taxonomy" id="266040"/>
    <lineage>
        <taxon>Eukaryota</taxon>
        <taxon>Metazoa</taxon>
        <taxon>Ecdysozoa</taxon>
        <taxon>Arthropoda</taxon>
        <taxon>Chelicerata</taxon>
        <taxon>Arachnida</taxon>
        <taxon>Acari</taxon>
        <taxon>Parasitiformes</taxon>
        <taxon>Ixodida</taxon>
        <taxon>Ixodoidea</taxon>
        <taxon>Ixodidae</taxon>
        <taxon>Hyalomminae</taxon>
        <taxon>Hyalomma</taxon>
    </lineage>
</organism>
<sequence length="435" mass="49125">MAFHRTRTEIEGKTYEIFNCYSPPKSRNAAIPLDKLDAKSPALILGDFNAPCVFWGYSHDSLKGQQLKSALEDADFTLLNTPDQYTRIGCAKQKNTSPDLTWVKNLPKGTNWDTWPDNIGSDHLPIFLKSIPADEDIIYTDASCTLEGSNTGAYLNLRTGEASSFFITHSCLLPEAAEGHAISEALAHYTQPGSSPKAVHIFTDSQQVIQTLQARSKIPAYARRILNYAAQLQQRSIRVRIHWIPGHTNIPGNDLVHQRALQHHSKEQLEDDSSKQTATPFQDDTHEANYRAKVLRRRKLRAKLEEATKHNAPPPGSIRLYEITMRRLQTQSFTTIPVLHKMYPTTYCDPNCVSCQVPATMEHILWECPIHESSRAAFTKRAQCTLPQLRRDEAETTHWILEDPLIKARLNLWRNALRTTVIPCPAIARTTSSPV</sequence>
<accession>A0ACB7S5D8</accession>
<name>A0ACB7S5D8_HYAAI</name>